<accession>A0ABQ8TFY5</accession>
<dbReference type="EMBL" id="JAJSOF020000009">
    <property type="protein sequence ID" value="KAJ4445556.1"/>
    <property type="molecule type" value="Genomic_DNA"/>
</dbReference>
<reference evidence="1 2" key="1">
    <citation type="journal article" date="2022" name="Allergy">
        <title>Genome assembly and annotation of Periplaneta americana reveal a comprehensive cockroach allergen profile.</title>
        <authorList>
            <person name="Wang L."/>
            <person name="Xiong Q."/>
            <person name="Saelim N."/>
            <person name="Wang L."/>
            <person name="Nong W."/>
            <person name="Wan A.T."/>
            <person name="Shi M."/>
            <person name="Liu X."/>
            <person name="Cao Q."/>
            <person name="Hui J.H.L."/>
            <person name="Sookrung N."/>
            <person name="Leung T.F."/>
            <person name="Tungtrongchitr A."/>
            <person name="Tsui S.K.W."/>
        </authorList>
    </citation>
    <scope>NUCLEOTIDE SEQUENCE [LARGE SCALE GENOMIC DNA]</scope>
    <source>
        <strain evidence="1">PWHHKU_190912</strain>
    </source>
</reference>
<evidence type="ECO:0000313" key="1">
    <source>
        <dbReference type="EMBL" id="KAJ4445556.1"/>
    </source>
</evidence>
<keyword evidence="2" id="KW-1185">Reference proteome</keyword>
<sequence length="57" mass="6367">MTGLCEDGNEPSGSLKAICKQMSTDFVALVRTVPLRSRSGDVRNVFLPQLNRSEQKW</sequence>
<comment type="caution">
    <text evidence="1">The sequence shown here is derived from an EMBL/GenBank/DDBJ whole genome shotgun (WGS) entry which is preliminary data.</text>
</comment>
<proteinExistence type="predicted"/>
<name>A0ABQ8TFY5_PERAM</name>
<evidence type="ECO:0000313" key="2">
    <source>
        <dbReference type="Proteomes" id="UP001148838"/>
    </source>
</evidence>
<dbReference type="Proteomes" id="UP001148838">
    <property type="component" value="Unassembled WGS sequence"/>
</dbReference>
<protein>
    <submittedName>
        <fullName evidence="1">Uncharacterized protein</fullName>
    </submittedName>
</protein>
<gene>
    <name evidence="1" type="ORF">ANN_12236</name>
</gene>
<organism evidence="1 2">
    <name type="scientific">Periplaneta americana</name>
    <name type="common">American cockroach</name>
    <name type="synonym">Blatta americana</name>
    <dbReference type="NCBI Taxonomy" id="6978"/>
    <lineage>
        <taxon>Eukaryota</taxon>
        <taxon>Metazoa</taxon>
        <taxon>Ecdysozoa</taxon>
        <taxon>Arthropoda</taxon>
        <taxon>Hexapoda</taxon>
        <taxon>Insecta</taxon>
        <taxon>Pterygota</taxon>
        <taxon>Neoptera</taxon>
        <taxon>Polyneoptera</taxon>
        <taxon>Dictyoptera</taxon>
        <taxon>Blattodea</taxon>
        <taxon>Blattoidea</taxon>
        <taxon>Blattidae</taxon>
        <taxon>Blattinae</taxon>
        <taxon>Periplaneta</taxon>
    </lineage>
</organism>